<dbReference type="GO" id="GO:0005672">
    <property type="term" value="C:transcription factor TFIIA complex"/>
    <property type="evidence" value="ECO:0007669"/>
    <property type="project" value="InterPro"/>
</dbReference>
<dbReference type="Gene3D" id="2.30.18.10">
    <property type="entry name" value="Transcription factor IIA (TFIIA), beta-barrel domain"/>
    <property type="match status" value="1"/>
</dbReference>
<dbReference type="GO" id="GO:0006367">
    <property type="term" value="P:transcription initiation at RNA polymerase II promoter"/>
    <property type="evidence" value="ECO:0007669"/>
    <property type="project" value="InterPro"/>
</dbReference>
<gene>
    <name evidence="6" type="ORF">EJ04DRAFT_364885</name>
</gene>
<dbReference type="InterPro" id="IPR004855">
    <property type="entry name" value="TFIIA_asu/bsu"/>
</dbReference>
<evidence type="ECO:0000313" key="6">
    <source>
        <dbReference type="EMBL" id="KAF2731597.1"/>
    </source>
</evidence>
<accession>A0A9P4QQ21</accession>
<feature type="compositionally biased region" description="Low complexity" evidence="5">
    <location>
        <begin position="260"/>
        <end position="274"/>
    </location>
</feature>
<dbReference type="SMART" id="SM01371">
    <property type="entry name" value="TFIIA"/>
    <property type="match status" value="1"/>
</dbReference>
<evidence type="ECO:0000256" key="4">
    <source>
        <dbReference type="ARBA" id="ARBA00023242"/>
    </source>
</evidence>
<feature type="compositionally biased region" description="Acidic residues" evidence="5">
    <location>
        <begin position="295"/>
        <end position="312"/>
    </location>
</feature>
<dbReference type="SUPFAM" id="SSF50784">
    <property type="entry name" value="Transcription factor IIA (TFIIA), beta-barrel domain"/>
    <property type="match status" value="1"/>
</dbReference>
<evidence type="ECO:0000256" key="2">
    <source>
        <dbReference type="ARBA" id="ARBA00010059"/>
    </source>
</evidence>
<dbReference type="InterPro" id="IPR009088">
    <property type="entry name" value="TFIIA_b-brl"/>
</dbReference>
<evidence type="ECO:0000313" key="7">
    <source>
        <dbReference type="Proteomes" id="UP000799444"/>
    </source>
</evidence>
<comment type="subcellular location">
    <subcellularLocation>
        <location evidence="1">Nucleus</location>
    </subcellularLocation>
</comment>
<keyword evidence="4" id="KW-0539">Nucleus</keyword>
<name>A0A9P4QQ21_9PLEO</name>
<dbReference type="OrthoDB" id="6275927at2759"/>
<reference evidence="6" key="1">
    <citation type="journal article" date="2020" name="Stud. Mycol.">
        <title>101 Dothideomycetes genomes: a test case for predicting lifestyles and emergence of pathogens.</title>
        <authorList>
            <person name="Haridas S."/>
            <person name="Albert R."/>
            <person name="Binder M."/>
            <person name="Bloem J."/>
            <person name="Labutti K."/>
            <person name="Salamov A."/>
            <person name="Andreopoulos B."/>
            <person name="Baker S."/>
            <person name="Barry K."/>
            <person name="Bills G."/>
            <person name="Bluhm B."/>
            <person name="Cannon C."/>
            <person name="Castanera R."/>
            <person name="Culley D."/>
            <person name="Daum C."/>
            <person name="Ezra D."/>
            <person name="Gonzalez J."/>
            <person name="Henrissat B."/>
            <person name="Kuo A."/>
            <person name="Liang C."/>
            <person name="Lipzen A."/>
            <person name="Lutzoni F."/>
            <person name="Magnuson J."/>
            <person name="Mondo S."/>
            <person name="Nolan M."/>
            <person name="Ohm R."/>
            <person name="Pangilinan J."/>
            <person name="Park H.-J."/>
            <person name="Ramirez L."/>
            <person name="Alfaro M."/>
            <person name="Sun H."/>
            <person name="Tritt A."/>
            <person name="Yoshinaga Y."/>
            <person name="Zwiers L.-H."/>
            <person name="Turgeon B."/>
            <person name="Goodwin S."/>
            <person name="Spatafora J."/>
            <person name="Crous P."/>
            <person name="Grigoriev I."/>
        </authorList>
    </citation>
    <scope>NUCLEOTIDE SEQUENCE</scope>
    <source>
        <strain evidence="6">CBS 125425</strain>
    </source>
</reference>
<dbReference type="Proteomes" id="UP000799444">
    <property type="component" value="Unassembled WGS sequence"/>
</dbReference>
<evidence type="ECO:0008006" key="8">
    <source>
        <dbReference type="Google" id="ProtNLM"/>
    </source>
</evidence>
<evidence type="ECO:0000256" key="1">
    <source>
        <dbReference type="ARBA" id="ARBA00004123"/>
    </source>
</evidence>
<organism evidence="6 7">
    <name type="scientific">Polyplosphaeria fusca</name>
    <dbReference type="NCBI Taxonomy" id="682080"/>
    <lineage>
        <taxon>Eukaryota</taxon>
        <taxon>Fungi</taxon>
        <taxon>Dikarya</taxon>
        <taxon>Ascomycota</taxon>
        <taxon>Pezizomycotina</taxon>
        <taxon>Dothideomycetes</taxon>
        <taxon>Pleosporomycetidae</taxon>
        <taxon>Pleosporales</taxon>
        <taxon>Tetraplosphaeriaceae</taxon>
        <taxon>Polyplosphaeria</taxon>
    </lineage>
</organism>
<dbReference type="EMBL" id="ML996192">
    <property type="protein sequence ID" value="KAF2731597.1"/>
    <property type="molecule type" value="Genomic_DNA"/>
</dbReference>
<protein>
    <recommendedName>
        <fullName evidence="8">Transcription factor IIA, alpha/beta subunit</fullName>
    </recommendedName>
</protein>
<evidence type="ECO:0000256" key="3">
    <source>
        <dbReference type="ARBA" id="ARBA00023163"/>
    </source>
</evidence>
<dbReference type="FunFam" id="2.30.18.10:FF:000006">
    <property type="entry name" value="Transcription factor TFIIA complex subunit Toa1"/>
    <property type="match status" value="1"/>
</dbReference>
<dbReference type="Gene3D" id="1.10.287.100">
    <property type="match status" value="1"/>
</dbReference>
<feature type="region of interest" description="Disordered" evidence="5">
    <location>
        <begin position="260"/>
        <end position="312"/>
    </location>
</feature>
<comment type="caution">
    <text evidence="6">The sequence shown here is derived from an EMBL/GenBank/DDBJ whole genome shotgun (WGS) entry which is preliminary data.</text>
</comment>
<evidence type="ECO:0000256" key="5">
    <source>
        <dbReference type="SAM" id="MobiDB-lite"/>
    </source>
</evidence>
<dbReference type="Pfam" id="PF03153">
    <property type="entry name" value="TFIIA"/>
    <property type="match status" value="2"/>
</dbReference>
<dbReference type="AlphaFoldDB" id="A0A9P4QQ21"/>
<proteinExistence type="inferred from homology"/>
<keyword evidence="3" id="KW-0804">Transcription</keyword>
<feature type="compositionally biased region" description="Acidic residues" evidence="5">
    <location>
        <begin position="277"/>
        <end position="289"/>
    </location>
</feature>
<comment type="similarity">
    <text evidence="2">Belongs to the TFIIA subunit 1 family.</text>
</comment>
<dbReference type="PANTHER" id="PTHR12694">
    <property type="entry name" value="TRANSCRIPTION INITIATION FACTOR IIA SUBUNIT 1"/>
    <property type="match status" value="1"/>
</dbReference>
<sequence length="358" mass="39594">MSNQVVGGVFKEVIERCVAASLNDFEEFGIDRSTLDELRTGWQEKLSSLHIAAFPWDPQPEPPRQTPTVPSNVKQEADVSPAVAAQQEHMNFPNVPIKTERGYETPMAVYPQHAHNGGFTGGGLNADMAAQRANALIAQRQGLTYQQQQQQQQQQPAVAMPAQQRMMHPQPQQRGPQQMARPQQNHVQYSQADGTDGAMEDWQAAMAAKMAAGEEGRIAADQLMRSHVDAMAATQDSGLMMPLDSMPKGKKRKAIKLVLQAQQGDSSSSGGVASFDGEAEEEPREENPEDAINSDLDDPEDELDGDGSDDDTTMDYMLCTYDKVQRVKNKWKCTLKDGVLMTGKKEYLFHKANGEFEW</sequence>
<dbReference type="SUPFAM" id="SSF47396">
    <property type="entry name" value="Transcription factor IIA (TFIIA), alpha-helical domain"/>
    <property type="match status" value="1"/>
</dbReference>
<dbReference type="CDD" id="cd07976">
    <property type="entry name" value="TFIIA_alpha_beta_like"/>
    <property type="match status" value="1"/>
</dbReference>
<keyword evidence="7" id="KW-1185">Reference proteome</keyword>
<dbReference type="PANTHER" id="PTHR12694:SF8">
    <property type="entry name" value="TRANSCRIPTION INITIATION FACTOR IIA SUBUNIT 1"/>
    <property type="match status" value="1"/>
</dbReference>